<dbReference type="RefSeq" id="WP_120750822.1">
    <property type="nucleotide sequence ID" value="NZ_RBAH01000029.1"/>
</dbReference>
<dbReference type="EMBL" id="RBAH01000029">
    <property type="protein sequence ID" value="RKN71188.1"/>
    <property type="molecule type" value="Genomic_DNA"/>
</dbReference>
<keyword evidence="1" id="KW-0433">Leucine-rich repeat</keyword>
<evidence type="ECO:0000256" key="3">
    <source>
        <dbReference type="SAM" id="Coils"/>
    </source>
</evidence>
<dbReference type="Proteomes" id="UP000282311">
    <property type="component" value="Unassembled WGS sequence"/>
</dbReference>
<dbReference type="PANTHER" id="PTHR48051:SF1">
    <property type="entry name" value="RAS SUPPRESSOR PROTEIN 1"/>
    <property type="match status" value="1"/>
</dbReference>
<dbReference type="Gene3D" id="3.80.10.10">
    <property type="entry name" value="Ribonuclease Inhibitor"/>
    <property type="match status" value="1"/>
</dbReference>
<name>A0A3B0BFT8_9BACL</name>
<dbReference type="InterPro" id="IPR050216">
    <property type="entry name" value="LRR_domain-containing"/>
</dbReference>
<reference evidence="5 6" key="1">
    <citation type="journal article" date="2007" name="Int. J. Syst. Evol. Microbiol.">
        <title>Paenibacillus ginsengarvi sp. nov., isolated from soil from ginseng cultivation.</title>
        <authorList>
            <person name="Yoon M.H."/>
            <person name="Ten L.N."/>
            <person name="Im W.T."/>
        </authorList>
    </citation>
    <scope>NUCLEOTIDE SEQUENCE [LARGE SCALE GENOMIC DNA]</scope>
    <source>
        <strain evidence="5 6">KCTC 13059</strain>
    </source>
</reference>
<dbReference type="PANTHER" id="PTHR48051">
    <property type="match status" value="1"/>
</dbReference>
<evidence type="ECO:0000256" key="1">
    <source>
        <dbReference type="ARBA" id="ARBA00022614"/>
    </source>
</evidence>
<gene>
    <name evidence="5" type="ORF">D7M11_29260</name>
</gene>
<dbReference type="SUPFAM" id="SSF52058">
    <property type="entry name" value="L domain-like"/>
    <property type="match status" value="1"/>
</dbReference>
<feature type="region of interest" description="Disordered" evidence="4">
    <location>
        <begin position="384"/>
        <end position="403"/>
    </location>
</feature>
<protein>
    <submittedName>
        <fullName evidence="5">Leucine-rich repeat domain-containing protein</fullName>
    </submittedName>
</protein>
<keyword evidence="3" id="KW-0175">Coiled coil</keyword>
<dbReference type="OrthoDB" id="268235at2"/>
<dbReference type="InterPro" id="IPR032675">
    <property type="entry name" value="LRR_dom_sf"/>
</dbReference>
<keyword evidence="2" id="KW-0677">Repeat</keyword>
<sequence>MIAIYNDPKGEAYRRLVDYAVRHSATFALAEREYRELSETCAYVFEALRPYLIRSRSCESLLGTSAIAYTREGTIYVYRCCPEAADILKTASPSLFAWQHPQLPEDLTFMDEEGRDWLMNVAHEQSASLNIEEEEAKRLSEEIDGLFLTGEFNRSLDAMIRDAIRHNAEKLYIEGYGIDRIPEEVGLIRSLTTLSIFEDEVTRLPGSLFGLENLEHLRVNTADLDEIPAAIGKLKNLKMLEISCGCYRRREPGQPIIDNADVGVKRLPAEIGLLSKLEILVVNYTAIDALPPEFTQLTALKYADLARNRFDSVPPELDNLPNLMHVYMGQNWVDVRGQWRHWEQALGLAGGHYERGGWLIRQQLGERNETEYVLELEWNPAGRSGAGAGEAATGANEDKDEENNLPGKVLVSVNVYSGQLRSYIIVRSGEWFDAAAERLRLASDELEAAALNWIHAHTDYRAWNNRLQFVRTSESGERISAQFRETAVDGIRLYPPNLVSVDMLMDGTVIGYSSIGASALHSVIDEGTRYPAPGEDAIRRAAYESFCRFSVPGRSDGGEEDRATVRWMYGIEETFVDFCKGETIPYELSTRHFGEPPLNRPLVWTELERQESDVPLAADPAKPGERLRRFIEGTESRSLCVDWQAKHPDSLPVDETEAEQAFAAVRAWMMRNKPDDSGRWLLNRLTRHNGMFVASVRRAEEEGKPGMFGKINLLLEPGTYGLIDAIELPAPPKVPVPELLAPEEAFARIADKLLCTPYYVWDRAADCYRYMHLLDCDTFVDGLSAETVRRL</sequence>
<evidence type="ECO:0000313" key="5">
    <source>
        <dbReference type="EMBL" id="RKN71188.1"/>
    </source>
</evidence>
<accession>A0A3B0BFT8</accession>
<evidence type="ECO:0000256" key="2">
    <source>
        <dbReference type="ARBA" id="ARBA00022737"/>
    </source>
</evidence>
<comment type="caution">
    <text evidence="5">The sequence shown here is derived from an EMBL/GenBank/DDBJ whole genome shotgun (WGS) entry which is preliminary data.</text>
</comment>
<proteinExistence type="predicted"/>
<organism evidence="5 6">
    <name type="scientific">Paenibacillus ginsengarvi</name>
    <dbReference type="NCBI Taxonomy" id="400777"/>
    <lineage>
        <taxon>Bacteria</taxon>
        <taxon>Bacillati</taxon>
        <taxon>Bacillota</taxon>
        <taxon>Bacilli</taxon>
        <taxon>Bacillales</taxon>
        <taxon>Paenibacillaceae</taxon>
        <taxon>Paenibacillus</taxon>
    </lineage>
</organism>
<dbReference type="GO" id="GO:0005737">
    <property type="term" value="C:cytoplasm"/>
    <property type="evidence" value="ECO:0007669"/>
    <property type="project" value="TreeGrafter"/>
</dbReference>
<keyword evidence="6" id="KW-1185">Reference proteome</keyword>
<evidence type="ECO:0000313" key="6">
    <source>
        <dbReference type="Proteomes" id="UP000282311"/>
    </source>
</evidence>
<evidence type="ECO:0000256" key="4">
    <source>
        <dbReference type="SAM" id="MobiDB-lite"/>
    </source>
</evidence>
<dbReference type="AlphaFoldDB" id="A0A3B0BFT8"/>
<feature type="coiled-coil region" evidence="3">
    <location>
        <begin position="122"/>
        <end position="149"/>
    </location>
</feature>